<feature type="transmembrane region" description="Helical" evidence="2">
    <location>
        <begin position="12"/>
        <end position="32"/>
    </location>
</feature>
<sequence>NYLLLLELLATQYLFTTILCNVMHVKPVMMLLDRIMHILMMMMMMMMMMMLLLLLMVMLMMMTLPLPPHQDRDDAPISAHDDDDGDAGDAARSSSSVVGSRIDDLRPPDGLTMQLVIID</sequence>
<proteinExistence type="evidence at transcript level"/>
<evidence type="ECO:0000256" key="1">
    <source>
        <dbReference type="SAM" id="MobiDB-lite"/>
    </source>
</evidence>
<keyword evidence="2" id="KW-0472">Membrane</keyword>
<keyword evidence="2" id="KW-1133">Transmembrane helix</keyword>
<evidence type="ECO:0000313" key="3">
    <source>
        <dbReference type="EMBL" id="JAA99845.1"/>
    </source>
</evidence>
<feature type="non-terminal residue" evidence="3">
    <location>
        <position position="1"/>
    </location>
</feature>
<feature type="region of interest" description="Disordered" evidence="1">
    <location>
        <begin position="72"/>
        <end position="108"/>
    </location>
</feature>
<feature type="transmembrane region" description="Helical" evidence="2">
    <location>
        <begin position="44"/>
        <end position="64"/>
    </location>
</feature>
<protein>
    <submittedName>
        <fullName evidence="3">Uncharacterized protein</fullName>
    </submittedName>
</protein>
<organism evidence="3">
    <name type="scientific">Anopheles aquasalis</name>
    <name type="common">Malaria mosquito</name>
    <dbReference type="NCBI Taxonomy" id="42839"/>
    <lineage>
        <taxon>Eukaryota</taxon>
        <taxon>Metazoa</taxon>
        <taxon>Ecdysozoa</taxon>
        <taxon>Arthropoda</taxon>
        <taxon>Hexapoda</taxon>
        <taxon>Insecta</taxon>
        <taxon>Pterygota</taxon>
        <taxon>Neoptera</taxon>
        <taxon>Endopterygota</taxon>
        <taxon>Diptera</taxon>
        <taxon>Nematocera</taxon>
        <taxon>Culicoidea</taxon>
        <taxon>Culicidae</taxon>
        <taxon>Anophelinae</taxon>
        <taxon>Anopheles</taxon>
    </lineage>
</organism>
<feature type="non-terminal residue" evidence="3">
    <location>
        <position position="119"/>
    </location>
</feature>
<reference evidence="3" key="1">
    <citation type="submission" date="2013-07" db="EMBL/GenBank/DDBJ databases">
        <title>Transcriptome sequencing and developmental regulation of gene expression in Anopheles aquasalis.</title>
        <authorList>
            <consortium name="Brazilian Malaria Network (MCT/CNPq/MS/SCTIE/DECIT/PRONEX 555648/2009-5) and Research Network on Bioactive Molecules from Arthropod Vectors (NAP-MOBIARVE"/>
            <consortium name="University of Sao Paulo)"/>
            <person name="Marinotti O."/>
            <person name="Ribeiro J.M.C."/>
            <person name="Costa-da-Silva A.L."/>
            <person name="Silva M.C.P."/>
            <person name="Lopes A.R."/>
            <person name="Barros M.S."/>
            <person name="Sa-Nunes A."/>
            <person name="Konjin B.B."/>
            <person name="Carvalho E."/>
            <person name="Suesdek L."/>
            <person name="Silva-Neto M.A.C."/>
            <person name="Capurro M.L."/>
        </authorList>
    </citation>
    <scope>NUCLEOTIDE SEQUENCE</scope>
    <source>
        <tissue evidence="3">Whole body</tissue>
    </source>
</reference>
<accession>T1DPP8</accession>
<dbReference type="EMBL" id="GAMD01001745">
    <property type="protein sequence ID" value="JAA99845.1"/>
    <property type="molecule type" value="mRNA"/>
</dbReference>
<dbReference type="AlphaFoldDB" id="T1DPP8"/>
<name>T1DPP8_ANOAQ</name>
<keyword evidence="2" id="KW-0812">Transmembrane</keyword>
<feature type="compositionally biased region" description="Low complexity" evidence="1">
    <location>
        <begin position="88"/>
        <end position="100"/>
    </location>
</feature>
<evidence type="ECO:0000256" key="2">
    <source>
        <dbReference type="SAM" id="Phobius"/>
    </source>
</evidence>